<proteinExistence type="inferred from homology"/>
<evidence type="ECO:0000256" key="3">
    <source>
        <dbReference type="RuleBase" id="RU361155"/>
    </source>
</evidence>
<feature type="domain" description="Sulfotransferase" evidence="4">
    <location>
        <begin position="68"/>
        <end position="330"/>
    </location>
</feature>
<keyword evidence="2 3" id="KW-0808">Transferase</keyword>
<evidence type="ECO:0000313" key="6">
    <source>
        <dbReference type="Proteomes" id="UP001346149"/>
    </source>
</evidence>
<dbReference type="AlphaFoldDB" id="A0AAN7QMK7"/>
<dbReference type="Pfam" id="PF00685">
    <property type="entry name" value="Sulfotransfer_1"/>
    <property type="match status" value="1"/>
</dbReference>
<dbReference type="GO" id="GO:0008146">
    <property type="term" value="F:sulfotransferase activity"/>
    <property type="evidence" value="ECO:0007669"/>
    <property type="project" value="InterPro"/>
</dbReference>
<evidence type="ECO:0000259" key="4">
    <source>
        <dbReference type="Pfam" id="PF00685"/>
    </source>
</evidence>
<name>A0AAN7QMK7_TRANT</name>
<dbReference type="InterPro" id="IPR027417">
    <property type="entry name" value="P-loop_NTPase"/>
</dbReference>
<dbReference type="SUPFAM" id="SSF52540">
    <property type="entry name" value="P-loop containing nucleoside triphosphate hydrolases"/>
    <property type="match status" value="1"/>
</dbReference>
<dbReference type="EC" id="2.8.2.-" evidence="3"/>
<evidence type="ECO:0000313" key="5">
    <source>
        <dbReference type="EMBL" id="KAK4772414.1"/>
    </source>
</evidence>
<evidence type="ECO:0000256" key="1">
    <source>
        <dbReference type="ARBA" id="ARBA00005771"/>
    </source>
</evidence>
<gene>
    <name evidence="5" type="ORF">SAY86_014189</name>
</gene>
<dbReference type="PANTHER" id="PTHR11783">
    <property type="entry name" value="SULFOTRANSFERASE SULT"/>
    <property type="match status" value="1"/>
</dbReference>
<dbReference type="EMBL" id="JAXQNO010000020">
    <property type="protein sequence ID" value="KAK4772414.1"/>
    <property type="molecule type" value="Genomic_DNA"/>
</dbReference>
<organism evidence="5 6">
    <name type="scientific">Trapa natans</name>
    <name type="common">Water chestnut</name>
    <dbReference type="NCBI Taxonomy" id="22666"/>
    <lineage>
        <taxon>Eukaryota</taxon>
        <taxon>Viridiplantae</taxon>
        <taxon>Streptophyta</taxon>
        <taxon>Embryophyta</taxon>
        <taxon>Tracheophyta</taxon>
        <taxon>Spermatophyta</taxon>
        <taxon>Magnoliopsida</taxon>
        <taxon>eudicotyledons</taxon>
        <taxon>Gunneridae</taxon>
        <taxon>Pentapetalae</taxon>
        <taxon>rosids</taxon>
        <taxon>malvids</taxon>
        <taxon>Myrtales</taxon>
        <taxon>Lythraceae</taxon>
        <taxon>Trapa</taxon>
    </lineage>
</organism>
<dbReference type="Proteomes" id="UP001346149">
    <property type="component" value="Unassembled WGS sequence"/>
</dbReference>
<keyword evidence="6" id="KW-1185">Reference proteome</keyword>
<sequence length="333" mass="38697">MNGQERETSLPRYLKGDDLTEECRALIPSLPLERDWLSTHYHLYQGFWFHARYLDGVLWMQRHFTAADSDTLLVTTPKSGTTWLKALLFSLLHRSQLSSLDHPLLRRNPHDLVPFLEHRLYLESNQSLEDPSFMAFPRLLATHMPFASLPVSVKDSKCKVVYLCRNPKDTFVSMWSFTNSLRLKDTAMDPSPIDEAFDSFCRGVSLYGPYWDHVLQYYRASLELPDRVLFIRYEEMKESPREHLRRLARFLGCPFSEEEEAGGLVDGILTQCSFESLSKLEVNQRGKSASGMENRWFFRKGEVGDWVNYLSPEMIARIDHITEEKLQGSGLKF</sequence>
<reference evidence="5 6" key="1">
    <citation type="journal article" date="2023" name="Hortic Res">
        <title>Pangenome of water caltrop reveals structural variations and asymmetric subgenome divergence after allopolyploidization.</title>
        <authorList>
            <person name="Zhang X."/>
            <person name="Chen Y."/>
            <person name="Wang L."/>
            <person name="Yuan Y."/>
            <person name="Fang M."/>
            <person name="Shi L."/>
            <person name="Lu R."/>
            <person name="Comes H.P."/>
            <person name="Ma Y."/>
            <person name="Chen Y."/>
            <person name="Huang G."/>
            <person name="Zhou Y."/>
            <person name="Zheng Z."/>
            <person name="Qiu Y."/>
        </authorList>
    </citation>
    <scope>NUCLEOTIDE SEQUENCE [LARGE SCALE GENOMIC DNA]</scope>
    <source>
        <strain evidence="5">F231</strain>
    </source>
</reference>
<evidence type="ECO:0000256" key="2">
    <source>
        <dbReference type="ARBA" id="ARBA00022679"/>
    </source>
</evidence>
<protein>
    <recommendedName>
        <fullName evidence="3">Sulfotransferase</fullName>
        <ecNumber evidence="3">2.8.2.-</ecNumber>
    </recommendedName>
</protein>
<dbReference type="InterPro" id="IPR000863">
    <property type="entry name" value="Sulfotransferase_dom"/>
</dbReference>
<dbReference type="Gene3D" id="3.40.50.300">
    <property type="entry name" value="P-loop containing nucleotide triphosphate hydrolases"/>
    <property type="match status" value="1"/>
</dbReference>
<accession>A0AAN7QMK7</accession>
<comment type="similarity">
    <text evidence="1 3">Belongs to the sulfotransferase 1 family.</text>
</comment>
<comment type="caution">
    <text evidence="5">The sequence shown here is derived from an EMBL/GenBank/DDBJ whole genome shotgun (WGS) entry which is preliminary data.</text>
</comment>